<keyword evidence="3" id="KW-1185">Reference proteome</keyword>
<evidence type="ECO:0000313" key="3">
    <source>
        <dbReference type="Proteomes" id="UP001347796"/>
    </source>
</evidence>
<reference evidence="2 3" key="1">
    <citation type="submission" date="2024-01" db="EMBL/GenBank/DDBJ databases">
        <title>The genome of the rayed Mediterranean limpet Patella caerulea (Linnaeus, 1758).</title>
        <authorList>
            <person name="Anh-Thu Weber A."/>
            <person name="Halstead-Nussloch G."/>
        </authorList>
    </citation>
    <scope>NUCLEOTIDE SEQUENCE [LARGE SCALE GENOMIC DNA]</scope>
    <source>
        <strain evidence="2">AATW-2023a</strain>
        <tissue evidence="2">Whole specimen</tissue>
    </source>
</reference>
<accession>A0AAN8KAJ9</accession>
<proteinExistence type="predicted"/>
<protein>
    <recommendedName>
        <fullName evidence="4">Telomerase RNA component interacting RNase</fullName>
    </recommendedName>
</protein>
<gene>
    <name evidence="2" type="ORF">SNE40_004860</name>
</gene>
<feature type="region of interest" description="Disordered" evidence="1">
    <location>
        <begin position="1"/>
        <end position="84"/>
    </location>
</feature>
<feature type="compositionally biased region" description="Low complexity" evidence="1">
    <location>
        <begin position="70"/>
        <end position="79"/>
    </location>
</feature>
<dbReference type="PANTHER" id="PTHR34753:SF1">
    <property type="entry name" value="TELOMERASE RNA COMPONENT INTERACTING RNASE"/>
    <property type="match status" value="1"/>
</dbReference>
<dbReference type="GO" id="GO:0008408">
    <property type="term" value="F:3'-5' exonuclease activity"/>
    <property type="evidence" value="ECO:0007669"/>
    <property type="project" value="InterPro"/>
</dbReference>
<dbReference type="GO" id="GO:0008409">
    <property type="term" value="F:5'-3' exonuclease activity"/>
    <property type="evidence" value="ECO:0007669"/>
    <property type="project" value="InterPro"/>
</dbReference>
<sequence length="142" mass="15705">MTTPNKFANDGSFMEMFRQKMAETKDKANSASSDSKTKTETRAKTAEEEEGSSETSVKGGKRTAEKEPDTSTGTTGSTSYFPIVGKRRGSKILKTGMVAKKVKEEEPVDDSKKDAWTKYLEEVRKYKSQKCIEDEGGTPLVK</sequence>
<comment type="caution">
    <text evidence="2">The sequence shown here is derived from an EMBL/GenBank/DDBJ whole genome shotgun (WGS) entry which is preliminary data.</text>
</comment>
<organism evidence="2 3">
    <name type="scientific">Patella caerulea</name>
    <name type="common">Rayed Mediterranean limpet</name>
    <dbReference type="NCBI Taxonomy" id="87958"/>
    <lineage>
        <taxon>Eukaryota</taxon>
        <taxon>Metazoa</taxon>
        <taxon>Spiralia</taxon>
        <taxon>Lophotrochozoa</taxon>
        <taxon>Mollusca</taxon>
        <taxon>Gastropoda</taxon>
        <taxon>Patellogastropoda</taxon>
        <taxon>Patelloidea</taxon>
        <taxon>Patellidae</taxon>
        <taxon>Patella</taxon>
    </lineage>
</organism>
<dbReference type="InterPro" id="IPR038838">
    <property type="entry name" value="TRIR"/>
</dbReference>
<feature type="compositionally biased region" description="Basic and acidic residues" evidence="1">
    <location>
        <begin position="17"/>
        <end position="28"/>
    </location>
</feature>
<evidence type="ECO:0000313" key="2">
    <source>
        <dbReference type="EMBL" id="KAK6188745.1"/>
    </source>
</evidence>
<evidence type="ECO:0008006" key="4">
    <source>
        <dbReference type="Google" id="ProtNLM"/>
    </source>
</evidence>
<dbReference type="AlphaFoldDB" id="A0AAN8KAJ9"/>
<dbReference type="Proteomes" id="UP001347796">
    <property type="component" value="Unassembled WGS sequence"/>
</dbReference>
<dbReference type="EMBL" id="JAZGQO010000003">
    <property type="protein sequence ID" value="KAK6188745.1"/>
    <property type="molecule type" value="Genomic_DNA"/>
</dbReference>
<dbReference type="PANTHER" id="PTHR34753">
    <property type="entry name" value="TELOMERASE RNA COMPONENT INTERACTING RNASE"/>
    <property type="match status" value="1"/>
</dbReference>
<name>A0AAN8KAJ9_PATCE</name>
<evidence type="ECO:0000256" key="1">
    <source>
        <dbReference type="SAM" id="MobiDB-lite"/>
    </source>
</evidence>
<feature type="compositionally biased region" description="Basic and acidic residues" evidence="1">
    <location>
        <begin position="35"/>
        <end position="46"/>
    </location>
</feature>